<dbReference type="VEuPathDB" id="CryptoDB:CMU_001400"/>
<reference evidence="2" key="1">
    <citation type="submission" date="2008-06" db="EMBL/GenBank/DDBJ databases">
        <authorList>
            <person name="Lorenzi H."/>
            <person name="Inman J."/>
            <person name="Miller J."/>
            <person name="Schobel S."/>
            <person name="Amedeo P."/>
            <person name="Caler E.V."/>
            <person name="da Silva J."/>
        </authorList>
    </citation>
    <scope>NUCLEOTIDE SEQUENCE [LARGE SCALE GENOMIC DNA]</scope>
    <source>
        <strain evidence="2">RN66</strain>
    </source>
</reference>
<gene>
    <name evidence="2" type="ORF">CMU_001400</name>
</gene>
<proteinExistence type="predicted"/>
<organism evidence="2 3">
    <name type="scientific">Cryptosporidium muris (strain RN66)</name>
    <dbReference type="NCBI Taxonomy" id="441375"/>
    <lineage>
        <taxon>Eukaryota</taxon>
        <taxon>Sar</taxon>
        <taxon>Alveolata</taxon>
        <taxon>Apicomplexa</taxon>
        <taxon>Conoidasida</taxon>
        <taxon>Coccidia</taxon>
        <taxon>Eucoccidiorida</taxon>
        <taxon>Eimeriorina</taxon>
        <taxon>Cryptosporidiidae</taxon>
        <taxon>Cryptosporidium</taxon>
    </lineage>
</organism>
<evidence type="ECO:0000313" key="2">
    <source>
        <dbReference type="EMBL" id="EEA07269.1"/>
    </source>
</evidence>
<dbReference type="RefSeq" id="XP_002141618.1">
    <property type="nucleotide sequence ID" value="XM_002141582.1"/>
</dbReference>
<keyword evidence="1" id="KW-0732">Signal</keyword>
<evidence type="ECO:0000256" key="1">
    <source>
        <dbReference type="SAM" id="SignalP"/>
    </source>
</evidence>
<protein>
    <submittedName>
        <fullName evidence="2">Uncharacterized protein</fullName>
    </submittedName>
</protein>
<name>B6AGC8_CRYMR</name>
<dbReference type="EMBL" id="DS989732">
    <property type="protein sequence ID" value="EEA07269.1"/>
    <property type="molecule type" value="Genomic_DNA"/>
</dbReference>
<evidence type="ECO:0000313" key="3">
    <source>
        <dbReference type="Proteomes" id="UP000001460"/>
    </source>
</evidence>
<feature type="chain" id="PRO_5002842314" evidence="1">
    <location>
        <begin position="21"/>
        <end position="330"/>
    </location>
</feature>
<dbReference type="GeneID" id="6996684"/>
<accession>B6AGC8</accession>
<dbReference type="OrthoDB" id="336283at2759"/>
<dbReference type="Proteomes" id="UP000001460">
    <property type="component" value="Unassembled WGS sequence"/>
</dbReference>
<sequence>MTLITLTILYVVLLVKDSLQKEIIDSRSPSGGVMINGYSHKPGIFYFLNEELRWRDNDLPFLNYIWNVIANSFVNLLNYTDLSEEGLLITYSNEIMNLATRTEVMNDIYKKFLLNKGSVDELIIYEQEFKPMYKRYRDEITLSPLISIAAHTLAPINAENYNLPIYPDETLDPTLRKFKMELAMNTWSAEFQEFSEYFKVMIPRLLSLCRKIDNRLKNMCRKTTIIGKDYLLELIRVQNFFLQLLKDPNISNIRKFNNKEIFTFYNSAKKLRSDLLVFLPYQITIRKVDPIKADALGIPMFIGSNYNRLDPVSKAFYDNLAFEKLKVDSI</sequence>
<dbReference type="OMA" id="ELAMNTW"/>
<feature type="signal peptide" evidence="1">
    <location>
        <begin position="1"/>
        <end position="20"/>
    </location>
</feature>
<dbReference type="AlphaFoldDB" id="B6AGC8"/>
<keyword evidence="3" id="KW-1185">Reference proteome</keyword>